<dbReference type="Pfam" id="PF00293">
    <property type="entry name" value="NUDIX"/>
    <property type="match status" value="1"/>
</dbReference>
<proteinExistence type="predicted"/>
<comment type="caution">
    <text evidence="3">The sequence shown here is derived from an EMBL/GenBank/DDBJ whole genome shotgun (WGS) entry which is preliminary data.</text>
</comment>
<name>A0A919IHP0_9ACTN</name>
<dbReference type="Proteomes" id="UP000619479">
    <property type="component" value="Unassembled WGS sequence"/>
</dbReference>
<dbReference type="GO" id="GO:0016787">
    <property type="term" value="F:hydrolase activity"/>
    <property type="evidence" value="ECO:0007669"/>
    <property type="project" value="UniProtKB-KW"/>
</dbReference>
<accession>A0A919IHP0</accession>
<keyword evidence="4" id="KW-1185">Reference proteome</keyword>
<feature type="domain" description="Nudix hydrolase" evidence="2">
    <location>
        <begin position="1"/>
        <end position="128"/>
    </location>
</feature>
<organism evidence="3 4">
    <name type="scientific">Actinoplanes cyaneus</name>
    <dbReference type="NCBI Taxonomy" id="52696"/>
    <lineage>
        <taxon>Bacteria</taxon>
        <taxon>Bacillati</taxon>
        <taxon>Actinomycetota</taxon>
        <taxon>Actinomycetes</taxon>
        <taxon>Micromonosporales</taxon>
        <taxon>Micromonosporaceae</taxon>
        <taxon>Actinoplanes</taxon>
    </lineage>
</organism>
<keyword evidence="1" id="KW-0378">Hydrolase</keyword>
<evidence type="ECO:0000313" key="3">
    <source>
        <dbReference type="EMBL" id="GID65673.1"/>
    </source>
</evidence>
<dbReference type="Gene3D" id="3.90.79.10">
    <property type="entry name" value="Nucleoside Triphosphate Pyrophosphohydrolase"/>
    <property type="match status" value="1"/>
</dbReference>
<dbReference type="InterPro" id="IPR000086">
    <property type="entry name" value="NUDIX_hydrolase_dom"/>
</dbReference>
<gene>
    <name evidence="3" type="ORF">Acy02nite_35540</name>
</gene>
<sequence length="134" mass="14832">MAVVVVRDRAGWYFINRRALWRARYPGRFGIGAGGKVNDAETAEAAAARELREETGLDGHPSPVLAFLYDDGAVRHTVHLFDIVIDRVPIPNCAAEWSASGWVPPDVVDRLHRAGLLSPDTAALWDRYRGTRPV</sequence>
<reference evidence="3" key="1">
    <citation type="submission" date="2021-01" db="EMBL/GenBank/DDBJ databases">
        <title>Whole genome shotgun sequence of Actinoplanes cyaneus NBRC 14990.</title>
        <authorList>
            <person name="Komaki H."/>
            <person name="Tamura T."/>
        </authorList>
    </citation>
    <scope>NUCLEOTIDE SEQUENCE</scope>
    <source>
        <strain evidence="3">NBRC 14990</strain>
    </source>
</reference>
<dbReference type="EMBL" id="BOMH01000027">
    <property type="protein sequence ID" value="GID65673.1"/>
    <property type="molecule type" value="Genomic_DNA"/>
</dbReference>
<dbReference type="InterPro" id="IPR015797">
    <property type="entry name" value="NUDIX_hydrolase-like_dom_sf"/>
</dbReference>
<evidence type="ECO:0000259" key="2">
    <source>
        <dbReference type="PROSITE" id="PS51462"/>
    </source>
</evidence>
<protein>
    <recommendedName>
        <fullName evidence="2">Nudix hydrolase domain-containing protein</fullName>
    </recommendedName>
</protein>
<dbReference type="AlphaFoldDB" id="A0A919IHP0"/>
<dbReference type="PROSITE" id="PS00893">
    <property type="entry name" value="NUDIX_BOX"/>
    <property type="match status" value="1"/>
</dbReference>
<dbReference type="PROSITE" id="PS51462">
    <property type="entry name" value="NUDIX"/>
    <property type="match status" value="1"/>
</dbReference>
<dbReference type="InterPro" id="IPR020084">
    <property type="entry name" value="NUDIX_hydrolase_CS"/>
</dbReference>
<dbReference type="SUPFAM" id="SSF55811">
    <property type="entry name" value="Nudix"/>
    <property type="match status" value="1"/>
</dbReference>
<evidence type="ECO:0000313" key="4">
    <source>
        <dbReference type="Proteomes" id="UP000619479"/>
    </source>
</evidence>
<evidence type="ECO:0000256" key="1">
    <source>
        <dbReference type="ARBA" id="ARBA00022801"/>
    </source>
</evidence>